<dbReference type="PROSITE" id="PS50977">
    <property type="entry name" value="HTH_TETR_2"/>
    <property type="match status" value="1"/>
</dbReference>
<dbReference type="Pfam" id="PF00440">
    <property type="entry name" value="TetR_N"/>
    <property type="match status" value="1"/>
</dbReference>
<dbReference type="PANTHER" id="PTHR30055">
    <property type="entry name" value="HTH-TYPE TRANSCRIPTIONAL REGULATOR RUTR"/>
    <property type="match status" value="1"/>
</dbReference>
<evidence type="ECO:0000256" key="4">
    <source>
        <dbReference type="PROSITE-ProRule" id="PRU00335"/>
    </source>
</evidence>
<dbReference type="InterPro" id="IPR036271">
    <property type="entry name" value="Tet_transcr_reg_TetR-rel_C_sf"/>
</dbReference>
<dbReference type="SUPFAM" id="SSF48498">
    <property type="entry name" value="Tetracyclin repressor-like, C-terminal domain"/>
    <property type="match status" value="1"/>
</dbReference>
<dbReference type="InterPro" id="IPR050109">
    <property type="entry name" value="HTH-type_TetR-like_transc_reg"/>
</dbReference>
<keyword evidence="2 4" id="KW-0238">DNA-binding</keyword>
<dbReference type="InterPro" id="IPR001647">
    <property type="entry name" value="HTH_TetR"/>
</dbReference>
<evidence type="ECO:0000256" key="1">
    <source>
        <dbReference type="ARBA" id="ARBA00023015"/>
    </source>
</evidence>
<evidence type="ECO:0000313" key="7">
    <source>
        <dbReference type="Proteomes" id="UP001410795"/>
    </source>
</evidence>
<evidence type="ECO:0000313" key="6">
    <source>
        <dbReference type="EMBL" id="GAA3671075.1"/>
    </source>
</evidence>
<reference evidence="7" key="1">
    <citation type="journal article" date="2019" name="Int. J. Syst. Evol. Microbiol.">
        <title>The Global Catalogue of Microorganisms (GCM) 10K type strain sequencing project: providing services to taxonomists for standard genome sequencing and annotation.</title>
        <authorList>
            <consortium name="The Broad Institute Genomics Platform"/>
            <consortium name="The Broad Institute Genome Sequencing Center for Infectious Disease"/>
            <person name="Wu L."/>
            <person name="Ma J."/>
        </authorList>
    </citation>
    <scope>NUCLEOTIDE SEQUENCE [LARGE SCALE GENOMIC DNA]</scope>
    <source>
        <strain evidence="7">JCM 16546</strain>
    </source>
</reference>
<dbReference type="Proteomes" id="UP001410795">
    <property type="component" value="Unassembled WGS sequence"/>
</dbReference>
<keyword evidence="1" id="KW-0805">Transcription regulation</keyword>
<keyword evidence="3" id="KW-0804">Transcription</keyword>
<feature type="domain" description="HTH tetR-type" evidence="5">
    <location>
        <begin position="1"/>
        <end position="48"/>
    </location>
</feature>
<feature type="DNA-binding region" description="H-T-H motif" evidence="4">
    <location>
        <begin position="11"/>
        <end position="30"/>
    </location>
</feature>
<gene>
    <name evidence="6" type="ORF">GCM10022202_36770</name>
</gene>
<dbReference type="PANTHER" id="PTHR30055:SF234">
    <property type="entry name" value="HTH-TYPE TRANSCRIPTIONAL REGULATOR BETI"/>
    <property type="match status" value="1"/>
</dbReference>
<keyword evidence="7" id="KW-1185">Reference proteome</keyword>
<dbReference type="InterPro" id="IPR009057">
    <property type="entry name" value="Homeodomain-like_sf"/>
</dbReference>
<accession>A0ABP7BVY4</accession>
<comment type="caution">
    <text evidence="6">The sequence shown here is derived from an EMBL/GenBank/DDBJ whole genome shotgun (WGS) entry which is preliminary data.</text>
</comment>
<evidence type="ECO:0000256" key="3">
    <source>
        <dbReference type="ARBA" id="ARBA00023163"/>
    </source>
</evidence>
<protein>
    <submittedName>
        <fullName evidence="6">TetR/AcrR family transcriptional regulator</fullName>
    </submittedName>
</protein>
<dbReference type="Gene3D" id="1.10.357.10">
    <property type="entry name" value="Tetracycline Repressor, domain 2"/>
    <property type="match status" value="1"/>
</dbReference>
<dbReference type="EMBL" id="BAAAYV010000025">
    <property type="protein sequence ID" value="GAA3671075.1"/>
    <property type="molecule type" value="Genomic_DNA"/>
</dbReference>
<name>A0ABP7BVY4_9MICO</name>
<dbReference type="SUPFAM" id="SSF46689">
    <property type="entry name" value="Homeodomain-like"/>
    <property type="match status" value="1"/>
</dbReference>
<proteinExistence type="predicted"/>
<evidence type="ECO:0000259" key="5">
    <source>
        <dbReference type="PROSITE" id="PS50977"/>
    </source>
</evidence>
<sequence>MSVAEAGADVPLRVIAQRAGLSSASLYRHFPSRAHLLASVYEAETERCRQLLDDALAAEDAFAGLLQALRVFAALEQDSPGFTVTLVEPAPGTTRTSADASAAMADLRDLVDRARRRPEVRNDLTLDDVGLVIASIRTVAALDPVRAPARCARVIELFRRAMTT</sequence>
<evidence type="ECO:0000256" key="2">
    <source>
        <dbReference type="ARBA" id="ARBA00023125"/>
    </source>
</evidence>
<organism evidence="6 7">
    <name type="scientific">Microbacterium marinilacus</name>
    <dbReference type="NCBI Taxonomy" id="415209"/>
    <lineage>
        <taxon>Bacteria</taxon>
        <taxon>Bacillati</taxon>
        <taxon>Actinomycetota</taxon>
        <taxon>Actinomycetes</taxon>
        <taxon>Micrococcales</taxon>
        <taxon>Microbacteriaceae</taxon>
        <taxon>Microbacterium</taxon>
    </lineage>
</organism>